<organism evidence="4">
    <name type="scientific">Staphylothermus marinus</name>
    <dbReference type="NCBI Taxonomy" id="2280"/>
    <lineage>
        <taxon>Archaea</taxon>
        <taxon>Thermoproteota</taxon>
        <taxon>Thermoprotei</taxon>
        <taxon>Desulfurococcales</taxon>
        <taxon>Desulfurococcaceae</taxon>
        <taxon>Staphylothermus</taxon>
    </lineage>
</organism>
<dbReference type="InterPro" id="IPR032387">
    <property type="entry name" value="ACAS_N"/>
</dbReference>
<feature type="domain" description="AMP-dependent synthetase/ligase" evidence="2">
    <location>
        <begin position="93"/>
        <end position="459"/>
    </location>
</feature>
<dbReference type="PANTHER" id="PTHR24095">
    <property type="entry name" value="ACETYL-COENZYME A SYNTHETASE"/>
    <property type="match status" value="1"/>
</dbReference>
<dbReference type="AlphaFoldDB" id="A0A7C4NUZ8"/>
<comment type="similarity">
    <text evidence="1">Belongs to the ATP-dependent AMP-binding enzyme family.</text>
</comment>
<dbReference type="InterPro" id="IPR045851">
    <property type="entry name" value="AMP-bd_C_sf"/>
</dbReference>
<sequence>MHPYLRNIKIGERIVPPSLKWKTISVDEYRVIYEKSISNVVEFWSREARKLHWCREWRVALEGEPPNVKWFIDGCISPYYNVVLKHKDTSIWNKIALIWEGEEEDVKTITYGDLDDMVERISSSLLNMGLDGFQWCIIYTPPLIESITLMLALTRLGVPFEPVFTGFGFRELASRAIRRRSETIVTVDGYYRRGREIDVLSNVRKAVEYAKRVKRIIVIERIGSRSFRENETSFDDLVGSTGVKGFHACVKSDHPLFGLHSGYEDDFKPITHGTGGFLVQVYSTTQWLGLRPRDTYYCTVWPGWITGISYVLFGPLMIGSTIVLYDGSLDYPSWSRFWSIIERYAVTILLTTSGALRTVYKKEPDSVLKRNIDTLKAILVTAEPLEIDVWEWTYRVVGTGYTPMIESIPGKQTGRIPVVNMYIQSEIGSFVTGNLLNYTFPPIAPGSTGPPIPGFHVDIEYEFEINGFRIGRVVLRKPWPAMPIDYPEEFARAWSRGYYDTGDIGFMDRDGYLYVLGRADCVMKISGFRISPGAIDKYLEEALGKRVLTIGYPNELRFEAPLLFVDEEVDENRVKQLVRELLGPIADPKTVLKTPGLHKVNKNEVKKILKRSFWLEGKLDYSELIRIISNN</sequence>
<dbReference type="InterPro" id="IPR000873">
    <property type="entry name" value="AMP-dep_synth/lig_dom"/>
</dbReference>
<protein>
    <submittedName>
        <fullName evidence="4">AMP-dependent synthetase</fullName>
    </submittedName>
</protein>
<dbReference type="Pfam" id="PF00501">
    <property type="entry name" value="AMP-binding"/>
    <property type="match status" value="1"/>
</dbReference>
<accession>A0A7C4NUZ8</accession>
<feature type="domain" description="Acetyl-coenzyme A synthetase N-terminal" evidence="3">
    <location>
        <begin position="29"/>
        <end position="81"/>
    </location>
</feature>
<dbReference type="Pfam" id="PF16177">
    <property type="entry name" value="ACAS_N"/>
    <property type="match status" value="1"/>
</dbReference>
<name>A0A7C4NUZ8_STAMA</name>
<evidence type="ECO:0000259" key="3">
    <source>
        <dbReference type="Pfam" id="PF16177"/>
    </source>
</evidence>
<dbReference type="Gene3D" id="3.30.300.30">
    <property type="match status" value="1"/>
</dbReference>
<comment type="caution">
    <text evidence="4">The sequence shown here is derived from an EMBL/GenBank/DDBJ whole genome shotgun (WGS) entry which is preliminary data.</text>
</comment>
<evidence type="ECO:0000259" key="2">
    <source>
        <dbReference type="Pfam" id="PF00501"/>
    </source>
</evidence>
<evidence type="ECO:0000256" key="1">
    <source>
        <dbReference type="ARBA" id="ARBA00006432"/>
    </source>
</evidence>
<dbReference type="EMBL" id="DTBP01000014">
    <property type="protein sequence ID" value="HGQ73794.1"/>
    <property type="molecule type" value="Genomic_DNA"/>
</dbReference>
<dbReference type="GO" id="GO:0003987">
    <property type="term" value="F:acetate-CoA ligase activity"/>
    <property type="evidence" value="ECO:0007669"/>
    <property type="project" value="TreeGrafter"/>
</dbReference>
<proteinExistence type="inferred from homology"/>
<evidence type="ECO:0000313" key="4">
    <source>
        <dbReference type="EMBL" id="HGQ73794.1"/>
    </source>
</evidence>
<dbReference type="InterPro" id="IPR042099">
    <property type="entry name" value="ANL_N_sf"/>
</dbReference>
<dbReference type="Gene3D" id="3.40.50.12780">
    <property type="entry name" value="N-terminal domain of ligase-like"/>
    <property type="match status" value="1"/>
</dbReference>
<reference evidence="4" key="1">
    <citation type="journal article" date="2020" name="mSystems">
        <title>Genome- and Community-Level Interaction Insights into Carbon Utilization and Element Cycling Functions of Hydrothermarchaeota in Hydrothermal Sediment.</title>
        <authorList>
            <person name="Zhou Z."/>
            <person name="Liu Y."/>
            <person name="Xu W."/>
            <person name="Pan J."/>
            <person name="Luo Z.H."/>
            <person name="Li M."/>
        </authorList>
    </citation>
    <scope>NUCLEOTIDE SEQUENCE [LARGE SCALE GENOMIC DNA]</scope>
    <source>
        <strain evidence="4">SpSt-648</strain>
    </source>
</reference>
<dbReference type="PANTHER" id="PTHR24095:SF232">
    <property type="entry name" value="ACETYL-COENZYME A SYNTHETASE"/>
    <property type="match status" value="1"/>
</dbReference>
<dbReference type="SUPFAM" id="SSF56801">
    <property type="entry name" value="Acetyl-CoA synthetase-like"/>
    <property type="match status" value="1"/>
</dbReference>
<dbReference type="GO" id="GO:0006085">
    <property type="term" value="P:acetyl-CoA biosynthetic process"/>
    <property type="evidence" value="ECO:0007669"/>
    <property type="project" value="TreeGrafter"/>
</dbReference>
<gene>
    <name evidence="4" type="ORF">ENU20_01785</name>
</gene>